<accession>A0A330M9N3</accession>
<protein>
    <submittedName>
        <fullName evidence="1">Uncharacterized protein</fullName>
    </submittedName>
</protein>
<evidence type="ECO:0000313" key="2">
    <source>
        <dbReference type="Proteomes" id="UP000250123"/>
    </source>
</evidence>
<evidence type="ECO:0000313" key="1">
    <source>
        <dbReference type="EMBL" id="SQH78124.1"/>
    </source>
</evidence>
<dbReference type="EMBL" id="LS483452">
    <property type="protein sequence ID" value="SQH78124.1"/>
    <property type="molecule type" value="Genomic_DNA"/>
</dbReference>
<proteinExistence type="predicted"/>
<reference evidence="2" key="1">
    <citation type="submission" date="2018-06" db="EMBL/GenBank/DDBJ databases">
        <authorList>
            <person name="Cea G.-C."/>
            <person name="William W."/>
        </authorList>
    </citation>
    <scope>NUCLEOTIDE SEQUENCE [LARGE SCALE GENOMIC DNA]</scope>
    <source>
        <strain evidence="2">DB21MT-2</strain>
    </source>
</reference>
<name>A0A330M9N3_9GAMM</name>
<organism evidence="1 2">
    <name type="scientific">Shewanella benthica</name>
    <dbReference type="NCBI Taxonomy" id="43661"/>
    <lineage>
        <taxon>Bacteria</taxon>
        <taxon>Pseudomonadati</taxon>
        <taxon>Pseudomonadota</taxon>
        <taxon>Gammaproteobacteria</taxon>
        <taxon>Alteromonadales</taxon>
        <taxon>Shewanellaceae</taxon>
        <taxon>Shewanella</taxon>
    </lineage>
</organism>
<dbReference type="AlphaFoldDB" id="A0A330M9N3"/>
<dbReference type="Proteomes" id="UP000250123">
    <property type="component" value="Chromosome SHEWBE"/>
</dbReference>
<sequence length="87" mass="9975">MWDQAAAGCLANQLHTFIQHKNIDDLIMLTHSNGGNIVSWMSDYNSTRLNGTVWFTDKQKTAGREPLSHQQSRRACFNFDSLIRNHI</sequence>
<dbReference type="KEGG" id="sbk:SHEWBE_4164"/>
<gene>
    <name evidence="1" type="ORF">SHEWBE_4164</name>
</gene>